<accession>A0AAD9JY33</accession>
<protein>
    <submittedName>
        <fullName evidence="2">Uncharacterized protein</fullName>
    </submittedName>
</protein>
<evidence type="ECO:0000313" key="2">
    <source>
        <dbReference type="EMBL" id="KAK2161404.1"/>
    </source>
</evidence>
<feature type="compositionally biased region" description="Polar residues" evidence="1">
    <location>
        <begin position="1"/>
        <end position="12"/>
    </location>
</feature>
<dbReference type="AlphaFoldDB" id="A0AAD9JY33"/>
<proteinExistence type="predicted"/>
<comment type="caution">
    <text evidence="2">The sequence shown here is derived from an EMBL/GenBank/DDBJ whole genome shotgun (WGS) entry which is preliminary data.</text>
</comment>
<keyword evidence="3" id="KW-1185">Reference proteome</keyword>
<name>A0AAD9JY33_9ANNE</name>
<gene>
    <name evidence="2" type="ORF">LSH36_117g04021</name>
</gene>
<sequence length="235" mass="26998">MFAENSLKSNNPKPLPPISIENDARRSNLRRSMTLNSLKMKTVENENTIDPRKTKSFMLEDGTKFVIPLRTRRIKHYGSFHNDHGCKTELKTRQLKAIIDDDHGIKLHIRKVKEASLTSSKEIFIQKTAKLKYTHCPSQLSDSGQEQDCCNDQEANSLPSFYQRNKRDTSDSKLSDGMCNMNKSRTLEGMPLSRTKPKQHGRLSRSRSLLCESAYQNLHHYSGNRLPNIYEDNVS</sequence>
<feature type="compositionally biased region" description="Basic and acidic residues" evidence="1">
    <location>
        <begin position="165"/>
        <end position="174"/>
    </location>
</feature>
<reference evidence="2" key="1">
    <citation type="journal article" date="2023" name="Mol. Biol. Evol.">
        <title>Third-Generation Sequencing Reveals the Adaptive Role of the Epigenome in Three Deep-Sea Polychaetes.</title>
        <authorList>
            <person name="Perez M."/>
            <person name="Aroh O."/>
            <person name="Sun Y."/>
            <person name="Lan Y."/>
            <person name="Juniper S.K."/>
            <person name="Young C.R."/>
            <person name="Angers B."/>
            <person name="Qian P.Y."/>
        </authorList>
    </citation>
    <scope>NUCLEOTIDE SEQUENCE</scope>
    <source>
        <strain evidence="2">P08H-3</strain>
    </source>
</reference>
<dbReference type="Proteomes" id="UP001208570">
    <property type="component" value="Unassembled WGS sequence"/>
</dbReference>
<feature type="region of interest" description="Disordered" evidence="1">
    <location>
        <begin position="1"/>
        <end position="27"/>
    </location>
</feature>
<feature type="region of interest" description="Disordered" evidence="1">
    <location>
        <begin position="160"/>
        <end position="206"/>
    </location>
</feature>
<organism evidence="2 3">
    <name type="scientific">Paralvinella palmiformis</name>
    <dbReference type="NCBI Taxonomy" id="53620"/>
    <lineage>
        <taxon>Eukaryota</taxon>
        <taxon>Metazoa</taxon>
        <taxon>Spiralia</taxon>
        <taxon>Lophotrochozoa</taxon>
        <taxon>Annelida</taxon>
        <taxon>Polychaeta</taxon>
        <taxon>Sedentaria</taxon>
        <taxon>Canalipalpata</taxon>
        <taxon>Terebellida</taxon>
        <taxon>Terebelliformia</taxon>
        <taxon>Alvinellidae</taxon>
        <taxon>Paralvinella</taxon>
    </lineage>
</organism>
<feature type="compositionally biased region" description="Basic residues" evidence="1">
    <location>
        <begin position="195"/>
        <end position="205"/>
    </location>
</feature>
<evidence type="ECO:0000313" key="3">
    <source>
        <dbReference type="Proteomes" id="UP001208570"/>
    </source>
</evidence>
<evidence type="ECO:0000256" key="1">
    <source>
        <dbReference type="SAM" id="MobiDB-lite"/>
    </source>
</evidence>
<dbReference type="EMBL" id="JAODUP010000117">
    <property type="protein sequence ID" value="KAK2161404.1"/>
    <property type="molecule type" value="Genomic_DNA"/>
</dbReference>